<dbReference type="PANTHER" id="PTHR48475">
    <property type="entry name" value="RIBONUCLEASE H"/>
    <property type="match status" value="1"/>
</dbReference>
<keyword evidence="5" id="KW-1185">Reference proteome</keyword>
<dbReference type="OMA" id="FIHTPLE"/>
<feature type="region of interest" description="Disordered" evidence="2">
    <location>
        <begin position="210"/>
        <end position="232"/>
    </location>
</feature>
<evidence type="ECO:0000256" key="1">
    <source>
        <dbReference type="SAM" id="Coils"/>
    </source>
</evidence>
<organism evidence="4 5">
    <name type="scientific">Chenopodium quinoa</name>
    <name type="common">Quinoa</name>
    <dbReference type="NCBI Taxonomy" id="63459"/>
    <lineage>
        <taxon>Eukaryota</taxon>
        <taxon>Viridiplantae</taxon>
        <taxon>Streptophyta</taxon>
        <taxon>Embryophyta</taxon>
        <taxon>Tracheophyta</taxon>
        <taxon>Spermatophyta</taxon>
        <taxon>Magnoliopsida</taxon>
        <taxon>eudicotyledons</taxon>
        <taxon>Gunneridae</taxon>
        <taxon>Pentapetalae</taxon>
        <taxon>Caryophyllales</taxon>
        <taxon>Chenopodiaceae</taxon>
        <taxon>Chenopodioideae</taxon>
        <taxon>Atripliceae</taxon>
        <taxon>Chenopodium</taxon>
    </lineage>
</organism>
<dbReference type="Gene3D" id="3.30.420.10">
    <property type="entry name" value="Ribonuclease H-like superfamily/Ribonuclease H"/>
    <property type="match status" value="1"/>
</dbReference>
<dbReference type="GO" id="GO:0003676">
    <property type="term" value="F:nucleic acid binding"/>
    <property type="evidence" value="ECO:0007669"/>
    <property type="project" value="InterPro"/>
</dbReference>
<dbReference type="InterPro" id="IPR036397">
    <property type="entry name" value="RNaseH_sf"/>
</dbReference>
<dbReference type="Pfam" id="PF17921">
    <property type="entry name" value="Integrase_H2C2"/>
    <property type="match status" value="1"/>
</dbReference>
<dbReference type="GO" id="GO:0015074">
    <property type="term" value="P:DNA integration"/>
    <property type="evidence" value="ECO:0007669"/>
    <property type="project" value="InterPro"/>
</dbReference>
<dbReference type="Proteomes" id="UP000596660">
    <property type="component" value="Unplaced"/>
</dbReference>
<accession>A0A803MDQ2</accession>
<dbReference type="EnsemblPlants" id="AUR62027595-RA">
    <property type="protein sequence ID" value="AUR62027595-RA:cds"/>
    <property type="gene ID" value="AUR62027595"/>
</dbReference>
<dbReference type="Pfam" id="PF00665">
    <property type="entry name" value="rve"/>
    <property type="match status" value="1"/>
</dbReference>
<evidence type="ECO:0000313" key="5">
    <source>
        <dbReference type="Proteomes" id="UP000596660"/>
    </source>
</evidence>
<reference evidence="4" key="1">
    <citation type="journal article" date="2017" name="Nature">
        <title>The genome of Chenopodium quinoa.</title>
        <authorList>
            <person name="Jarvis D.E."/>
            <person name="Ho Y.S."/>
            <person name="Lightfoot D.J."/>
            <person name="Schmoeckel S.M."/>
            <person name="Li B."/>
            <person name="Borm T.J.A."/>
            <person name="Ohyanagi H."/>
            <person name="Mineta K."/>
            <person name="Michell C.T."/>
            <person name="Saber N."/>
            <person name="Kharbatia N.M."/>
            <person name="Rupper R.R."/>
            <person name="Sharp A.R."/>
            <person name="Dally N."/>
            <person name="Boughton B.A."/>
            <person name="Woo Y.H."/>
            <person name="Gao G."/>
            <person name="Schijlen E.G.W.M."/>
            <person name="Guo X."/>
            <person name="Momin A.A."/>
            <person name="Negrao S."/>
            <person name="Al-Babili S."/>
            <person name="Gehring C."/>
            <person name="Roessner U."/>
            <person name="Jung C."/>
            <person name="Murphy K."/>
            <person name="Arold S.T."/>
            <person name="Gojobori T."/>
            <person name="van der Linden C.G."/>
            <person name="van Loo E.N."/>
            <person name="Jellen E.N."/>
            <person name="Maughan P.J."/>
            <person name="Tester M."/>
        </authorList>
    </citation>
    <scope>NUCLEOTIDE SEQUENCE [LARGE SCALE GENOMIC DNA]</scope>
    <source>
        <strain evidence="4">cv. PI 614886</strain>
    </source>
</reference>
<sequence>MGKVIDAASYGLNKSQQQLQQQGERVWVKKVGLGFTEPQPVKISARRKSVQASQYIAVEEVEERVGENTTPKQKGSVFDRIQPASSRPHHSVFDRLQGPSLDPSESIFSRLGGQSRGIKESKGVFKRLRVENKPINYRQQNMQVKKHRRNVFNRLGSIGAISKSRCQQKRNIKKFELENDVKSTIPSRMKRLDLLENILATSNHVTVSEESILDEEVEPTEAPRTLEDGGQSTVDDLKELNLGTTDEPRPIYVSAQLSPNEEKAYFDLLMEYKDVFAWSYKEMSGLDPKIADLDVYGDSMLVIHQLDEYEVKKEDLKPTTTLALGADENTTVSVCNRWVVTSLEDEEIEDACIVSVYEINAVDWRQPLIDYLENGRLPRDLKHKTEIQRRAPRFIYYKGTLYRRSFLGTWSRCLGDEEAAKTIKEAHSGVCGAHQSGSKLHDRVKRMGYYWPTMVQDCMEFAKKCEACQFHANFIHTPLEPLHPTVTSWPFEAWGLDVAGPITPKSSVGHAYILAGTDYFSKWAEAIPLREVKKENVVDFIRNHIIHRYGVPRYIITDNDTPFVNKLMTSLCDKFKFTQRKSSMYNAPANGLAEAFNKTLCNLLSKITKKQKRDWHERLGEALWAYRTTYKTPTQATPYALVYGVQAIVPLEIQIPSLSVAIQEELTEEENAKLRLAELEALDEKRLEAQQSLECYHARLTRAFNKKVRVRSFQVGDTILAVKRPIITSRKTGNKFSLKWDGPYIVQEVYTNGAYKIIDADELRIGPINGKFLKRYYP</sequence>
<feature type="coiled-coil region" evidence="1">
    <location>
        <begin position="662"/>
        <end position="699"/>
    </location>
</feature>
<dbReference type="AlphaFoldDB" id="A0A803MDQ2"/>
<dbReference type="PANTHER" id="PTHR48475:SF1">
    <property type="entry name" value="RNASE H TYPE-1 DOMAIN-CONTAINING PROTEIN"/>
    <property type="match status" value="1"/>
</dbReference>
<evidence type="ECO:0000313" key="4">
    <source>
        <dbReference type="EnsemblPlants" id="AUR62027595-RA:cds"/>
    </source>
</evidence>
<dbReference type="InterPro" id="IPR041588">
    <property type="entry name" value="Integrase_H2C2"/>
</dbReference>
<dbReference type="InterPro" id="IPR001584">
    <property type="entry name" value="Integrase_cat-core"/>
</dbReference>
<evidence type="ECO:0000256" key="2">
    <source>
        <dbReference type="SAM" id="MobiDB-lite"/>
    </source>
</evidence>
<proteinExistence type="predicted"/>
<dbReference type="SUPFAM" id="SSF53098">
    <property type="entry name" value="Ribonuclease H-like"/>
    <property type="match status" value="1"/>
</dbReference>
<protein>
    <recommendedName>
        <fullName evidence="3">Integrase catalytic domain-containing protein</fullName>
    </recommendedName>
</protein>
<dbReference type="Gramene" id="AUR62027595-RA">
    <property type="protein sequence ID" value="AUR62027595-RA:cds"/>
    <property type="gene ID" value="AUR62027595"/>
</dbReference>
<dbReference type="PROSITE" id="PS50994">
    <property type="entry name" value="INTEGRASE"/>
    <property type="match status" value="1"/>
</dbReference>
<feature type="domain" description="Integrase catalytic" evidence="3">
    <location>
        <begin position="486"/>
        <end position="658"/>
    </location>
</feature>
<dbReference type="Gene3D" id="1.10.340.70">
    <property type="match status" value="1"/>
</dbReference>
<reference evidence="4" key="2">
    <citation type="submission" date="2021-03" db="UniProtKB">
        <authorList>
            <consortium name="EnsemblPlants"/>
        </authorList>
    </citation>
    <scope>IDENTIFICATION</scope>
</reference>
<dbReference type="InterPro" id="IPR012337">
    <property type="entry name" value="RNaseH-like_sf"/>
</dbReference>
<keyword evidence="1" id="KW-0175">Coiled coil</keyword>
<name>A0A803MDQ2_CHEQI</name>
<evidence type="ECO:0000259" key="3">
    <source>
        <dbReference type="PROSITE" id="PS50994"/>
    </source>
</evidence>